<keyword evidence="4" id="KW-1185">Reference proteome</keyword>
<dbReference type="STRING" id="47311.MBCUT_16890"/>
<sequence length="123" mass="14401">MDEEFQALFERSLELLKVAELTFDQGFYPDSINRSYYAVFYGAKSLLAKRGIFTKTHRGTIQKFGLECIINGDFNKDIGKFFSKLEKDREKADYDVFHKTTENKAKKDLDDAKKFVKECEKFL</sequence>
<organism evidence="3 4">
    <name type="scientific">Methanobrevibacter cuticularis</name>
    <dbReference type="NCBI Taxonomy" id="47311"/>
    <lineage>
        <taxon>Archaea</taxon>
        <taxon>Methanobacteriati</taxon>
        <taxon>Methanobacteriota</taxon>
        <taxon>Methanomada group</taxon>
        <taxon>Methanobacteria</taxon>
        <taxon>Methanobacteriales</taxon>
        <taxon>Methanobacteriaceae</taxon>
        <taxon>Methanobrevibacter</taxon>
    </lineage>
</organism>
<evidence type="ECO:0000259" key="2">
    <source>
        <dbReference type="Pfam" id="PF05168"/>
    </source>
</evidence>
<dbReference type="EMBL" id="LWMW01000126">
    <property type="protein sequence ID" value="KZX15229.1"/>
    <property type="molecule type" value="Genomic_DNA"/>
</dbReference>
<proteinExistence type="inferred from homology"/>
<dbReference type="InterPro" id="IPR052226">
    <property type="entry name" value="UPF0332_toxin"/>
</dbReference>
<dbReference type="SUPFAM" id="SSF81593">
    <property type="entry name" value="Nucleotidyltransferase substrate binding subunit/domain"/>
    <property type="match status" value="1"/>
</dbReference>
<dbReference type="Gene3D" id="1.20.120.330">
    <property type="entry name" value="Nucleotidyltransferases domain 2"/>
    <property type="match status" value="1"/>
</dbReference>
<dbReference type="PATRIC" id="fig|47311.3.peg.1830"/>
<dbReference type="AlphaFoldDB" id="A0A166D5I2"/>
<gene>
    <name evidence="3" type="ORF">MBCUT_16890</name>
</gene>
<reference evidence="3 4" key="1">
    <citation type="submission" date="2016-04" db="EMBL/GenBank/DDBJ databases">
        <title>Genome sequence of Methanobrevibacter cuticularis DSM 11139.</title>
        <authorList>
            <person name="Poehlein A."/>
            <person name="Seedorf H."/>
            <person name="Daniel R."/>
        </authorList>
    </citation>
    <scope>NUCLEOTIDE SEQUENCE [LARGE SCALE GENOMIC DNA]</scope>
    <source>
        <strain evidence="3 4">DSM 11139</strain>
    </source>
</reference>
<dbReference type="Proteomes" id="UP000077275">
    <property type="component" value="Unassembled WGS sequence"/>
</dbReference>
<accession>A0A166D5I2</accession>
<protein>
    <submittedName>
        <fullName evidence="3">HEPN domain protein</fullName>
    </submittedName>
</protein>
<dbReference type="InterPro" id="IPR007842">
    <property type="entry name" value="HEPN_dom"/>
</dbReference>
<evidence type="ECO:0000256" key="1">
    <source>
        <dbReference type="ARBA" id="ARBA00038248"/>
    </source>
</evidence>
<feature type="domain" description="HEPN" evidence="2">
    <location>
        <begin position="6"/>
        <end position="121"/>
    </location>
</feature>
<evidence type="ECO:0000313" key="4">
    <source>
        <dbReference type="Proteomes" id="UP000077275"/>
    </source>
</evidence>
<comment type="caution">
    <text evidence="3">The sequence shown here is derived from an EMBL/GenBank/DDBJ whole genome shotgun (WGS) entry which is preliminary data.</text>
</comment>
<dbReference type="OrthoDB" id="78331at2157"/>
<name>A0A166D5I2_9EURY</name>
<evidence type="ECO:0000313" key="3">
    <source>
        <dbReference type="EMBL" id="KZX15229.1"/>
    </source>
</evidence>
<dbReference type="RefSeq" id="WP_067260236.1">
    <property type="nucleotide sequence ID" value="NZ_LWMW01000126.1"/>
</dbReference>
<dbReference type="Pfam" id="PF05168">
    <property type="entry name" value="HEPN"/>
    <property type="match status" value="1"/>
</dbReference>
<comment type="similarity">
    <text evidence="1">Belongs to the UPF0332 family.</text>
</comment>
<dbReference type="PANTHER" id="PTHR36565">
    <property type="entry name" value="UPF0332 PROTEIN TM_1000"/>
    <property type="match status" value="1"/>
</dbReference>
<dbReference type="PANTHER" id="PTHR36565:SF1">
    <property type="entry name" value="UPF0332 PROTEIN TM_1000"/>
    <property type="match status" value="1"/>
</dbReference>